<dbReference type="SUPFAM" id="SSF51735">
    <property type="entry name" value="NAD(P)-binding Rossmann-fold domains"/>
    <property type="match status" value="1"/>
</dbReference>
<dbReference type="CDD" id="cd05242">
    <property type="entry name" value="SDR_a8"/>
    <property type="match status" value="1"/>
</dbReference>
<reference evidence="4 5" key="1">
    <citation type="submission" date="2017-04" db="EMBL/GenBank/DDBJ databases">
        <authorList>
            <person name="Afonso C.L."/>
            <person name="Miller P.J."/>
            <person name="Scott M.A."/>
            <person name="Spackman E."/>
            <person name="Goraichik I."/>
            <person name="Dimitrov K.M."/>
            <person name="Suarez D.L."/>
            <person name="Swayne D.E."/>
        </authorList>
    </citation>
    <scope>NUCLEOTIDE SEQUENCE [LARGE SCALE GENOMIC DNA]</scope>
    <source>
        <strain evidence="4 5">DSM 11270</strain>
    </source>
</reference>
<dbReference type="Gene3D" id="3.40.50.720">
    <property type="entry name" value="NAD(P)-binding Rossmann-like Domain"/>
    <property type="match status" value="1"/>
</dbReference>
<name>A0A1W1UQW9_DESTI</name>
<dbReference type="InterPro" id="IPR036291">
    <property type="entry name" value="NAD(P)-bd_dom_sf"/>
</dbReference>
<evidence type="ECO:0000313" key="5">
    <source>
        <dbReference type="Proteomes" id="UP000192731"/>
    </source>
</evidence>
<keyword evidence="5" id="KW-1185">Reference proteome</keyword>
<dbReference type="AlphaFoldDB" id="A0A1W1UQW9"/>
<protein>
    <recommendedName>
        <fullName evidence="6">TIGR01777 family protein</fullName>
    </recommendedName>
</protein>
<dbReference type="InterPro" id="IPR001509">
    <property type="entry name" value="Epimerase_deHydtase"/>
</dbReference>
<dbReference type="EMBL" id="FWWT01000008">
    <property type="protein sequence ID" value="SMB83409.1"/>
    <property type="molecule type" value="Genomic_DNA"/>
</dbReference>
<dbReference type="InterPro" id="IPR013549">
    <property type="entry name" value="DUF1731"/>
</dbReference>
<dbReference type="Pfam" id="PF08338">
    <property type="entry name" value="DUF1731"/>
    <property type="match status" value="1"/>
</dbReference>
<dbReference type="PANTHER" id="PTHR11092">
    <property type="entry name" value="SUGAR NUCLEOTIDE EPIMERASE RELATED"/>
    <property type="match status" value="1"/>
</dbReference>
<evidence type="ECO:0000313" key="4">
    <source>
        <dbReference type="EMBL" id="SMB83409.1"/>
    </source>
</evidence>
<proteinExistence type="inferred from homology"/>
<dbReference type="InterPro" id="IPR010099">
    <property type="entry name" value="SDR39U1"/>
</dbReference>
<feature type="domain" description="NAD-dependent epimerase/dehydratase" evidence="2">
    <location>
        <begin position="3"/>
        <end position="218"/>
    </location>
</feature>
<evidence type="ECO:0000259" key="3">
    <source>
        <dbReference type="Pfam" id="PF08338"/>
    </source>
</evidence>
<dbReference type="NCBIfam" id="TIGR01777">
    <property type="entry name" value="yfcH"/>
    <property type="match status" value="1"/>
</dbReference>
<accession>A0A1W1UQW9</accession>
<sequence length="304" mass="33924">MKVVVFGGTGLVGRKLIAYLLDNGHEVMIVSRNINKSKNIFSYEVSHIEWDYFTNLIPAGMEDADCIINLAGVSIADKRWNQKTKDAILKSRINATRAIVQSMKQKIINPKILINASAVGYYGDRGDEALTEESAPGDDFLANVCKKWEMEALEAQELGVRVVLIRTGIVLGDGGVLDKITLPYKFFMGGTLGSGKQWFSWVQEDDLAKIYLYCLENESVSGPVNATSLEPLTMKELNKVLGNVLKKPSFLFIPGFLIRLVMGEMADVVLKGQRALPQKITRLGFEYKYPQIKKALEEIIQKKN</sequence>
<dbReference type="Proteomes" id="UP000192731">
    <property type="component" value="Unassembled WGS sequence"/>
</dbReference>
<evidence type="ECO:0000259" key="2">
    <source>
        <dbReference type="Pfam" id="PF01370"/>
    </source>
</evidence>
<dbReference type="PANTHER" id="PTHR11092:SF0">
    <property type="entry name" value="EPIMERASE FAMILY PROTEIN SDR39U1"/>
    <property type="match status" value="1"/>
</dbReference>
<feature type="domain" description="DUF1731" evidence="3">
    <location>
        <begin position="253"/>
        <end position="299"/>
    </location>
</feature>
<dbReference type="RefSeq" id="WP_084052281.1">
    <property type="nucleotide sequence ID" value="NZ_FWWT01000008.1"/>
</dbReference>
<evidence type="ECO:0000256" key="1">
    <source>
        <dbReference type="ARBA" id="ARBA00009353"/>
    </source>
</evidence>
<dbReference type="OrthoDB" id="9801773at2"/>
<dbReference type="Pfam" id="PF01370">
    <property type="entry name" value="Epimerase"/>
    <property type="match status" value="1"/>
</dbReference>
<gene>
    <name evidence="4" type="ORF">SAMN00017405_1036</name>
</gene>
<organism evidence="4 5">
    <name type="scientific">Desulfonispora thiosulfatigenes DSM 11270</name>
    <dbReference type="NCBI Taxonomy" id="656914"/>
    <lineage>
        <taxon>Bacteria</taxon>
        <taxon>Bacillati</taxon>
        <taxon>Bacillota</taxon>
        <taxon>Clostridia</taxon>
        <taxon>Eubacteriales</taxon>
        <taxon>Peptococcaceae</taxon>
        <taxon>Desulfonispora</taxon>
    </lineage>
</organism>
<comment type="similarity">
    <text evidence="1">Belongs to the NAD(P)-dependent epimerase/dehydratase family. SDR39U1 subfamily.</text>
</comment>
<dbReference type="STRING" id="656914.SAMN00017405_1036"/>
<evidence type="ECO:0008006" key="6">
    <source>
        <dbReference type="Google" id="ProtNLM"/>
    </source>
</evidence>